<proteinExistence type="predicted"/>
<sequence length="139" mass="15467">MNKRILIGIAVFGTALIITLAIALPLGLRRKSPPKTPDLSSSSINADIKDPKIMEINGVSVFGVKDFSGNLQLIYAIETDTAIYTINRYRITQIRSNNITLLFNYNRTSEQYTVNIVSENGSYEITAYYQSPADSYPLP</sequence>
<comment type="caution">
    <text evidence="1">The sequence shown here is derived from an EMBL/GenBank/DDBJ whole genome shotgun (WGS) entry which is preliminary data.</text>
</comment>
<dbReference type="Proteomes" id="UP000663869">
    <property type="component" value="Unassembled WGS sequence"/>
</dbReference>
<dbReference type="Proteomes" id="UP000663862">
    <property type="component" value="Unassembled WGS sequence"/>
</dbReference>
<name>A0A819AQ28_9BILA</name>
<gene>
    <name evidence="1" type="ORF">FME351_LOCUS32506</name>
    <name evidence="2" type="ORF">TSG867_LOCUS31340</name>
</gene>
<organism evidence="1 3">
    <name type="scientific">Rotaria socialis</name>
    <dbReference type="NCBI Taxonomy" id="392032"/>
    <lineage>
        <taxon>Eukaryota</taxon>
        <taxon>Metazoa</taxon>
        <taxon>Spiralia</taxon>
        <taxon>Gnathifera</taxon>
        <taxon>Rotifera</taxon>
        <taxon>Eurotatoria</taxon>
        <taxon>Bdelloidea</taxon>
        <taxon>Philodinida</taxon>
        <taxon>Philodinidae</taxon>
        <taxon>Rotaria</taxon>
    </lineage>
</organism>
<dbReference type="EMBL" id="CAJNYU010004657">
    <property type="protein sequence ID" value="CAF3780996.1"/>
    <property type="molecule type" value="Genomic_DNA"/>
</dbReference>
<dbReference type="EMBL" id="CAJOBQ010005711">
    <property type="protein sequence ID" value="CAF4660897.1"/>
    <property type="molecule type" value="Genomic_DNA"/>
</dbReference>
<evidence type="ECO:0000313" key="2">
    <source>
        <dbReference type="EMBL" id="CAF4660897.1"/>
    </source>
</evidence>
<reference evidence="1" key="1">
    <citation type="submission" date="2021-02" db="EMBL/GenBank/DDBJ databases">
        <authorList>
            <person name="Nowell W R."/>
        </authorList>
    </citation>
    <scope>NUCLEOTIDE SEQUENCE</scope>
</reference>
<evidence type="ECO:0000313" key="3">
    <source>
        <dbReference type="Proteomes" id="UP000663869"/>
    </source>
</evidence>
<protein>
    <submittedName>
        <fullName evidence="1">Uncharacterized protein</fullName>
    </submittedName>
</protein>
<dbReference type="AlphaFoldDB" id="A0A819AQ28"/>
<accession>A0A819AQ28</accession>
<evidence type="ECO:0000313" key="1">
    <source>
        <dbReference type="EMBL" id="CAF3780996.1"/>
    </source>
</evidence>